<dbReference type="InterPro" id="IPR013216">
    <property type="entry name" value="Methyltransf_11"/>
</dbReference>
<dbReference type="PANTHER" id="PTHR44942:SF4">
    <property type="entry name" value="METHYLTRANSFERASE TYPE 11 DOMAIN-CONTAINING PROTEIN"/>
    <property type="match status" value="1"/>
</dbReference>
<dbReference type="EC" id="2.1.1.-" evidence="5"/>
<evidence type="ECO:0000256" key="3">
    <source>
        <dbReference type="ARBA" id="ARBA00022679"/>
    </source>
</evidence>
<dbReference type="CDD" id="cd02440">
    <property type="entry name" value="AdoMet_MTases"/>
    <property type="match status" value="1"/>
</dbReference>
<dbReference type="SUPFAM" id="SSF53335">
    <property type="entry name" value="S-adenosyl-L-methionine-dependent methyltransferases"/>
    <property type="match status" value="1"/>
</dbReference>
<name>A0ABW2NAC9_9ACTN</name>
<gene>
    <name evidence="5" type="ORF">ACFQO6_21320</name>
</gene>
<dbReference type="GO" id="GO:0008168">
    <property type="term" value="F:methyltransferase activity"/>
    <property type="evidence" value="ECO:0007669"/>
    <property type="project" value="UniProtKB-KW"/>
</dbReference>
<evidence type="ECO:0000256" key="1">
    <source>
        <dbReference type="ARBA" id="ARBA00008361"/>
    </source>
</evidence>
<proteinExistence type="inferred from homology"/>
<dbReference type="Pfam" id="PF08241">
    <property type="entry name" value="Methyltransf_11"/>
    <property type="match status" value="1"/>
</dbReference>
<reference evidence="6" key="1">
    <citation type="journal article" date="2019" name="Int. J. Syst. Evol. Microbiol.">
        <title>The Global Catalogue of Microorganisms (GCM) 10K type strain sequencing project: providing services to taxonomists for standard genome sequencing and annotation.</title>
        <authorList>
            <consortium name="The Broad Institute Genomics Platform"/>
            <consortium name="The Broad Institute Genome Sequencing Center for Infectious Disease"/>
            <person name="Wu L."/>
            <person name="Ma J."/>
        </authorList>
    </citation>
    <scope>NUCLEOTIDE SEQUENCE [LARGE SCALE GENOMIC DNA]</scope>
    <source>
        <strain evidence="6">FCH27</strain>
    </source>
</reference>
<accession>A0ABW2NAC9</accession>
<evidence type="ECO:0000313" key="5">
    <source>
        <dbReference type="EMBL" id="MFC7362824.1"/>
    </source>
</evidence>
<dbReference type="EMBL" id="JBHTCH010000027">
    <property type="protein sequence ID" value="MFC7362824.1"/>
    <property type="molecule type" value="Genomic_DNA"/>
</dbReference>
<comment type="similarity">
    <text evidence="1">Belongs to the methyltransferase superfamily.</text>
</comment>
<dbReference type="InterPro" id="IPR029063">
    <property type="entry name" value="SAM-dependent_MTases_sf"/>
</dbReference>
<dbReference type="RefSeq" id="WP_255892865.1">
    <property type="nucleotide sequence ID" value="NZ_JAFMZM010000007.1"/>
</dbReference>
<feature type="domain" description="Methyltransferase type 11" evidence="4">
    <location>
        <begin position="42"/>
        <end position="129"/>
    </location>
</feature>
<dbReference type="Gene3D" id="3.40.50.150">
    <property type="entry name" value="Vaccinia Virus protein VP39"/>
    <property type="match status" value="1"/>
</dbReference>
<dbReference type="PANTHER" id="PTHR44942">
    <property type="entry name" value="METHYLTRANSF_11 DOMAIN-CONTAINING PROTEIN"/>
    <property type="match status" value="1"/>
</dbReference>
<evidence type="ECO:0000256" key="2">
    <source>
        <dbReference type="ARBA" id="ARBA00022603"/>
    </source>
</evidence>
<sequence>MTREDRALSFGTMAEEYDRWRPSYPAAAVDWLAPAAPATVAEVGAGTGRLTSLLLSRGISVEAVEPDPRMRAVLARNNPAARCHAGRSTALPLPDASVDAVLVADAWHWFDPEATMQEVRRVLRPGGWLGLVWNVVAEPVEPWELALAGAPDMYDRGTKGGPDGVTQRLPLAAAEELEFAQFDWVWELTPAHRAANLATTSMAIAMTPAERDEWLESARAELQEVCDAAGRLAMPVRHRASCTRWTPAPLD</sequence>
<keyword evidence="3 5" id="KW-0808">Transferase</keyword>
<keyword evidence="6" id="KW-1185">Reference proteome</keyword>
<dbReference type="GO" id="GO:0032259">
    <property type="term" value="P:methylation"/>
    <property type="evidence" value="ECO:0007669"/>
    <property type="project" value="UniProtKB-KW"/>
</dbReference>
<dbReference type="InterPro" id="IPR051052">
    <property type="entry name" value="Diverse_substrate_MTase"/>
</dbReference>
<evidence type="ECO:0000259" key="4">
    <source>
        <dbReference type="Pfam" id="PF08241"/>
    </source>
</evidence>
<organism evidence="5 6">
    <name type="scientific">Nocardioides astragali</name>
    <dbReference type="NCBI Taxonomy" id="1776736"/>
    <lineage>
        <taxon>Bacteria</taxon>
        <taxon>Bacillati</taxon>
        <taxon>Actinomycetota</taxon>
        <taxon>Actinomycetes</taxon>
        <taxon>Propionibacteriales</taxon>
        <taxon>Nocardioidaceae</taxon>
        <taxon>Nocardioides</taxon>
    </lineage>
</organism>
<comment type="caution">
    <text evidence="5">The sequence shown here is derived from an EMBL/GenBank/DDBJ whole genome shotgun (WGS) entry which is preliminary data.</text>
</comment>
<evidence type="ECO:0000313" key="6">
    <source>
        <dbReference type="Proteomes" id="UP001596524"/>
    </source>
</evidence>
<keyword evidence="2 5" id="KW-0489">Methyltransferase</keyword>
<dbReference type="Proteomes" id="UP001596524">
    <property type="component" value="Unassembled WGS sequence"/>
</dbReference>
<protein>
    <submittedName>
        <fullName evidence="5">Class I SAM-dependent methyltransferase</fullName>
        <ecNumber evidence="5">2.1.1.-</ecNumber>
    </submittedName>
</protein>